<evidence type="ECO:0000313" key="4">
    <source>
        <dbReference type="EMBL" id="OXR44546.1"/>
    </source>
</evidence>
<dbReference type="PANTHER" id="PTHR33371">
    <property type="entry name" value="INTERMEMBRANE PHOSPHOLIPID TRANSPORT SYSTEM BINDING PROTEIN MLAD-RELATED"/>
    <property type="match status" value="1"/>
</dbReference>
<gene>
    <name evidence="4" type="ORF">B7C42_03335</name>
</gene>
<dbReference type="Pfam" id="PF02470">
    <property type="entry name" value="MlaD"/>
    <property type="match status" value="1"/>
</dbReference>
<evidence type="ECO:0008006" key="6">
    <source>
        <dbReference type="Google" id="ProtNLM"/>
    </source>
</evidence>
<reference evidence="4 5" key="1">
    <citation type="submission" date="2017-07" db="EMBL/GenBank/DDBJ databases">
        <title>First draft Genome Sequence of Nocardia cerradoensis isolated from human infection.</title>
        <authorList>
            <person name="Carrasco G."/>
        </authorList>
    </citation>
    <scope>NUCLEOTIDE SEQUENCE [LARGE SCALE GENOMIC DNA]</scope>
    <source>
        <strain evidence="4 5">CNM20130759</strain>
    </source>
</reference>
<keyword evidence="5" id="KW-1185">Reference proteome</keyword>
<dbReference type="PANTHER" id="PTHR33371:SF17">
    <property type="entry name" value="MCE-FAMILY PROTEIN MCE1B"/>
    <property type="match status" value="1"/>
</dbReference>
<proteinExistence type="predicted"/>
<protein>
    <recommendedName>
        <fullName evidence="6">Mce/MlaD domain-containing protein</fullName>
    </recommendedName>
</protein>
<dbReference type="Proteomes" id="UP000215506">
    <property type="component" value="Unassembled WGS sequence"/>
</dbReference>
<dbReference type="AlphaFoldDB" id="A0A231H746"/>
<dbReference type="InterPro" id="IPR024516">
    <property type="entry name" value="Mce_C"/>
</dbReference>
<dbReference type="GO" id="GO:0005576">
    <property type="term" value="C:extracellular region"/>
    <property type="evidence" value="ECO:0007669"/>
    <property type="project" value="TreeGrafter"/>
</dbReference>
<keyword evidence="1" id="KW-0472">Membrane</keyword>
<evidence type="ECO:0000259" key="3">
    <source>
        <dbReference type="Pfam" id="PF11887"/>
    </source>
</evidence>
<dbReference type="InterPro" id="IPR005693">
    <property type="entry name" value="Mce"/>
</dbReference>
<feature type="domain" description="Mce/MlaD" evidence="2">
    <location>
        <begin position="40"/>
        <end position="112"/>
    </location>
</feature>
<sequence>MRLKPHATSVKLGIFTLVMVLVLALLVVIFSQMRFARENGYHAVFTSSSGMLPGSKVRIAGVPVGSVKSVKVGKDHLAHVDFDVDRQYKLYVSTQAAVRYENLVGDRYLELMDAPGTAQVLHSGATIGLDKTKPALDLDMLLGGFKPLLRGLDPQQVNSLTEALLQVFQGQGGTLVALLNSSGSFAKTLGDRDALIGSVIENLKTVLATIDDHNKDFDTTLTELQRLVSGLAADRDPIGAALPRLAGATGDLTDLLKQARPDLKATFDQLGRVADNLDQKSDDVEWVLQNLPSTYKELVRLGSYGSFLNMYVCGTNFLVDGPDGKPMHVNLPGLQTTGRCSTK</sequence>
<keyword evidence="1" id="KW-0812">Transmembrane</keyword>
<evidence type="ECO:0000313" key="5">
    <source>
        <dbReference type="Proteomes" id="UP000215506"/>
    </source>
</evidence>
<evidence type="ECO:0000259" key="2">
    <source>
        <dbReference type="Pfam" id="PF02470"/>
    </source>
</evidence>
<dbReference type="EMBL" id="NGAF01000006">
    <property type="protein sequence ID" value="OXR44546.1"/>
    <property type="molecule type" value="Genomic_DNA"/>
</dbReference>
<dbReference type="GO" id="GO:0051701">
    <property type="term" value="P:biological process involved in interaction with host"/>
    <property type="evidence" value="ECO:0007669"/>
    <property type="project" value="TreeGrafter"/>
</dbReference>
<evidence type="ECO:0000256" key="1">
    <source>
        <dbReference type="SAM" id="Phobius"/>
    </source>
</evidence>
<feature type="domain" description="Mammalian cell entry C-terminal" evidence="3">
    <location>
        <begin position="118"/>
        <end position="328"/>
    </location>
</feature>
<dbReference type="Pfam" id="PF11887">
    <property type="entry name" value="Mce4_CUP1"/>
    <property type="match status" value="1"/>
</dbReference>
<feature type="transmembrane region" description="Helical" evidence="1">
    <location>
        <begin position="12"/>
        <end position="30"/>
    </location>
</feature>
<comment type="caution">
    <text evidence="4">The sequence shown here is derived from an EMBL/GenBank/DDBJ whole genome shotgun (WGS) entry which is preliminary data.</text>
</comment>
<dbReference type="InterPro" id="IPR003399">
    <property type="entry name" value="Mce/MlaD"/>
</dbReference>
<organism evidence="4 5">
    <name type="scientific">Nocardia cerradoensis</name>
    <dbReference type="NCBI Taxonomy" id="85688"/>
    <lineage>
        <taxon>Bacteria</taxon>
        <taxon>Bacillati</taxon>
        <taxon>Actinomycetota</taxon>
        <taxon>Actinomycetes</taxon>
        <taxon>Mycobacteriales</taxon>
        <taxon>Nocardiaceae</taxon>
        <taxon>Nocardia</taxon>
    </lineage>
</organism>
<keyword evidence="1" id="KW-1133">Transmembrane helix</keyword>
<dbReference type="InterPro" id="IPR052336">
    <property type="entry name" value="MlaD_Phospholipid_Transporter"/>
</dbReference>
<name>A0A231H746_9NOCA</name>
<dbReference type="NCBIfam" id="TIGR00996">
    <property type="entry name" value="Mtu_fam_mce"/>
    <property type="match status" value="1"/>
</dbReference>
<accession>A0A231H746</accession>
<dbReference type="RefSeq" id="WP_094025817.1">
    <property type="nucleotide sequence ID" value="NZ_NGAF01000006.1"/>
</dbReference>